<feature type="compositionally biased region" description="Polar residues" evidence="1">
    <location>
        <begin position="445"/>
        <end position="472"/>
    </location>
</feature>
<feature type="compositionally biased region" description="Polar residues" evidence="1">
    <location>
        <begin position="501"/>
        <end position="511"/>
    </location>
</feature>
<feature type="compositionally biased region" description="Acidic residues" evidence="1">
    <location>
        <begin position="30"/>
        <end position="42"/>
    </location>
</feature>
<evidence type="ECO:0000313" key="3">
    <source>
        <dbReference type="Proteomes" id="UP001296104"/>
    </source>
</evidence>
<evidence type="ECO:0000313" key="2">
    <source>
        <dbReference type="EMBL" id="CAK4032870.1"/>
    </source>
</evidence>
<sequence length="938" mass="102588">MASLEASSQEARRDAAAAALRWQYLHCLSDDSDPDEDDEMEETSGSGACRAGKSSEVPTSTDSRHNDSEVRDKQPPDLVLDDAPRLTPSDDANEEHGTTRRPLIDSKTMELSLGVLMASNELISESDTNKQLQLFRKYWLQYKTCASAVRSALLDEFMPLESHPTLRVLQAALDRGVGANRRVNSTRKMLMDPNRNPWIKSDNFNMLTVYAIFGMDACMSHQFLAALRELASIPELSFESAVERIQAAQRNDKSKSGQQAVMPRHARMAIESCTKDGMNEPKIHAVQKQWKKTTPTRERVEGKSAQQATEDEAYEPTASQRDTSPASRNGDPPLQKSAGGHSDDDDMEDDGPAEDDVDDNSESDEDKNSNDEDHEDKDTRSPFDGGLDMDDDFQFLDHDYSPAFPSQQDDLPPPSPTPPPAAANAKTAVAGRGFSRPATEPPRSATPTRFDFTSRTIAGSSRFKSSHTSTCAGTRPPICANKDTTVLHPADTSDLTQHHASLLSGTDSPTMSKRRINPTSDDDLQCAKRARTSEEHAMPSPFESAFEGLPAEAFDLSKIMQDSFDFFVPAAAASGVLKMCRPDPDYRDVTAVLCDSSRPARPVCLVLCTGGCWVLGEYHPHTDSLKIHCPPQILNDVLVYEDEGVDELEKEDGDNTTDNLWRLSSRFHGLLQAARPSPKRSDRQATGDRRMTISKTALSTLRHWDTTTEAGRRNASIDQAGCVAARAILVALDLKAPEQIDGHLWMFAMLHASQLCADTTLVGRVPASPIEMTSKPVAMSGLAGRNAPAAVAQQAHQVMLDQITSHLADEKMLRASTGQCKVLRSAITSGINAQPQEGHGGKGDWAQQLQVAIDAAPPEQRAALQSFLQAQPAPAVPKPDRVKVWKDVKTQLSLLQVNQSDAADEARVQAKVAFEQLQALLQSSMAELIELSDKCSLE</sequence>
<name>A0AAI8Z5L0_9PEZI</name>
<evidence type="ECO:0000256" key="1">
    <source>
        <dbReference type="SAM" id="MobiDB-lite"/>
    </source>
</evidence>
<proteinExistence type="predicted"/>
<comment type="caution">
    <text evidence="2">The sequence shown here is derived from an EMBL/GenBank/DDBJ whole genome shotgun (WGS) entry which is preliminary data.</text>
</comment>
<feature type="compositionally biased region" description="Acidic residues" evidence="1">
    <location>
        <begin position="343"/>
        <end position="365"/>
    </location>
</feature>
<feature type="compositionally biased region" description="Pro residues" evidence="1">
    <location>
        <begin position="411"/>
        <end position="421"/>
    </location>
</feature>
<organism evidence="2 3">
    <name type="scientific">Lecanosticta acicola</name>
    <dbReference type="NCBI Taxonomy" id="111012"/>
    <lineage>
        <taxon>Eukaryota</taxon>
        <taxon>Fungi</taxon>
        <taxon>Dikarya</taxon>
        <taxon>Ascomycota</taxon>
        <taxon>Pezizomycotina</taxon>
        <taxon>Dothideomycetes</taxon>
        <taxon>Dothideomycetidae</taxon>
        <taxon>Mycosphaerellales</taxon>
        <taxon>Mycosphaerellaceae</taxon>
        <taxon>Lecanosticta</taxon>
    </lineage>
</organism>
<feature type="compositionally biased region" description="Basic and acidic residues" evidence="1">
    <location>
        <begin position="62"/>
        <end position="75"/>
    </location>
</feature>
<feature type="region of interest" description="Disordered" evidence="1">
    <location>
        <begin position="28"/>
        <end position="105"/>
    </location>
</feature>
<feature type="compositionally biased region" description="Basic and acidic residues" evidence="1">
    <location>
        <begin position="366"/>
        <end position="381"/>
    </location>
</feature>
<keyword evidence="3" id="KW-1185">Reference proteome</keyword>
<protein>
    <submittedName>
        <fullName evidence="2">Uncharacterized protein</fullName>
    </submittedName>
</protein>
<feature type="region of interest" description="Disordered" evidence="1">
    <location>
        <begin position="286"/>
        <end position="478"/>
    </location>
</feature>
<dbReference type="AlphaFoldDB" id="A0AAI8Z5L0"/>
<reference evidence="2" key="1">
    <citation type="submission" date="2023-11" db="EMBL/GenBank/DDBJ databases">
        <authorList>
            <person name="Alioto T."/>
            <person name="Alioto T."/>
            <person name="Gomez Garrido J."/>
        </authorList>
    </citation>
    <scope>NUCLEOTIDE SEQUENCE</scope>
</reference>
<feature type="compositionally biased region" description="Polar residues" evidence="1">
    <location>
        <begin position="317"/>
        <end position="327"/>
    </location>
</feature>
<dbReference type="EMBL" id="CAVMBE010000072">
    <property type="protein sequence ID" value="CAK4032870.1"/>
    <property type="molecule type" value="Genomic_DNA"/>
</dbReference>
<accession>A0AAI8Z5L0</accession>
<dbReference type="Proteomes" id="UP001296104">
    <property type="component" value="Unassembled WGS sequence"/>
</dbReference>
<gene>
    <name evidence="2" type="ORF">LECACI_7A008028</name>
</gene>
<feature type="region of interest" description="Disordered" evidence="1">
    <location>
        <begin position="501"/>
        <end position="525"/>
    </location>
</feature>
<feature type="compositionally biased region" description="Basic and acidic residues" evidence="1">
    <location>
        <begin position="94"/>
        <end position="105"/>
    </location>
</feature>